<accession>A0ABY8UEZ7</accession>
<gene>
    <name evidence="3" type="ORF">OEZ85_005819</name>
</gene>
<dbReference type="PROSITE" id="PS50280">
    <property type="entry name" value="SET"/>
    <property type="match status" value="1"/>
</dbReference>
<name>A0ABY8UEZ7_TETOB</name>
<dbReference type="InterPro" id="IPR053209">
    <property type="entry name" value="Gramillin-biosynth_MTr"/>
</dbReference>
<dbReference type="Pfam" id="PF00856">
    <property type="entry name" value="SET"/>
    <property type="match status" value="1"/>
</dbReference>
<evidence type="ECO:0000313" key="4">
    <source>
        <dbReference type="Proteomes" id="UP001244341"/>
    </source>
</evidence>
<feature type="domain" description="SET" evidence="2">
    <location>
        <begin position="7"/>
        <end position="222"/>
    </location>
</feature>
<reference evidence="3 4" key="1">
    <citation type="submission" date="2023-05" db="EMBL/GenBank/DDBJ databases">
        <title>A 100% complete, gapless, phased diploid assembly of the Scenedesmus obliquus UTEX 3031 genome.</title>
        <authorList>
            <person name="Biondi T.C."/>
            <person name="Hanschen E.R."/>
            <person name="Kwon T."/>
            <person name="Eng W."/>
            <person name="Kruse C.P.S."/>
            <person name="Koehler S.I."/>
            <person name="Kunde Y."/>
            <person name="Gleasner C.D."/>
            <person name="You Mak K.T."/>
            <person name="Polle J."/>
            <person name="Hovde B.T."/>
            <person name="Starkenburg S.R."/>
        </authorList>
    </citation>
    <scope>NUCLEOTIDE SEQUENCE [LARGE SCALE GENOMIC DNA]</scope>
    <source>
        <strain evidence="3 4">DOE0152z</strain>
    </source>
</reference>
<keyword evidence="4" id="KW-1185">Reference proteome</keyword>
<dbReference type="EMBL" id="CP126218">
    <property type="protein sequence ID" value="WIA19930.1"/>
    <property type="molecule type" value="Genomic_DNA"/>
</dbReference>
<dbReference type="InterPro" id="IPR046341">
    <property type="entry name" value="SET_dom_sf"/>
</dbReference>
<feature type="region of interest" description="Disordered" evidence="1">
    <location>
        <begin position="79"/>
        <end position="105"/>
    </location>
</feature>
<feature type="region of interest" description="Disordered" evidence="1">
    <location>
        <begin position="465"/>
        <end position="490"/>
    </location>
</feature>
<dbReference type="PANTHER" id="PTHR47643">
    <property type="entry name" value="TPR DOMAIN PROTEIN (AFU_ORTHOLOGUE AFUA_5G12710)"/>
    <property type="match status" value="1"/>
</dbReference>
<dbReference type="Gene3D" id="2.170.270.10">
    <property type="entry name" value="SET domain"/>
    <property type="match status" value="1"/>
</dbReference>
<dbReference type="Proteomes" id="UP001244341">
    <property type="component" value="Chromosome 11b"/>
</dbReference>
<feature type="region of interest" description="Disordered" evidence="1">
    <location>
        <begin position="1"/>
        <end position="25"/>
    </location>
</feature>
<sequence>MNDRHIGPVEVSPPQPGRGRGVVAREDLQPGSLLFVSEPVGSVLEGQLGQQLQPQHLLQHWKTSQQGLSAEDRVKLSLLHRPSSSSSSSSSSSTPPPISFKDFSTSKASSKAKKASAKGFGAAPAKQAGNAAAAAAAAVELTDEQLEAVVACNAYGDDHTDATLTYCRQEQQRSVIGLFPEFSLLNHSCAPNTAAPVLLRDRLLLRTAVVVPAGQELTTSYLSTAGGMPRQQRQQLLQQHYGFVCGCHRCKAEEQAAPDITATLQAMHAFSSSIDAPQLLQLMAAAGDEASTAKLTTLHQQAGKLVQQLEDQLQQHVTEPVVAQWLRASGYDMLALMLRTGEFLAGVKDVAAAKRLAELVRVFAPASEPHLLLLSDSAVRAAEAAAAGGPAPTAPEDTQELRVAQLVRALALRYGEPRDMDLLTTLAGALSASLTPHWLGLIDLDGAMGLQQLMQQLAAAGSAAAGAAGSDGGGSRRKVEMDASQLGQLQ</sequence>
<evidence type="ECO:0000313" key="3">
    <source>
        <dbReference type="EMBL" id="WIA19930.1"/>
    </source>
</evidence>
<protein>
    <recommendedName>
        <fullName evidence="2">SET domain-containing protein</fullName>
    </recommendedName>
</protein>
<dbReference type="SUPFAM" id="SSF82199">
    <property type="entry name" value="SET domain"/>
    <property type="match status" value="1"/>
</dbReference>
<evidence type="ECO:0000259" key="2">
    <source>
        <dbReference type="PROSITE" id="PS50280"/>
    </source>
</evidence>
<feature type="compositionally biased region" description="Low complexity" evidence="1">
    <location>
        <begin position="83"/>
        <end position="105"/>
    </location>
</feature>
<organism evidence="3 4">
    <name type="scientific">Tetradesmus obliquus</name>
    <name type="common">Green alga</name>
    <name type="synonym">Acutodesmus obliquus</name>
    <dbReference type="NCBI Taxonomy" id="3088"/>
    <lineage>
        <taxon>Eukaryota</taxon>
        <taxon>Viridiplantae</taxon>
        <taxon>Chlorophyta</taxon>
        <taxon>core chlorophytes</taxon>
        <taxon>Chlorophyceae</taxon>
        <taxon>CS clade</taxon>
        <taxon>Sphaeropleales</taxon>
        <taxon>Scenedesmaceae</taxon>
        <taxon>Tetradesmus</taxon>
    </lineage>
</organism>
<evidence type="ECO:0000256" key="1">
    <source>
        <dbReference type="SAM" id="MobiDB-lite"/>
    </source>
</evidence>
<proteinExistence type="predicted"/>
<dbReference type="InterPro" id="IPR001214">
    <property type="entry name" value="SET_dom"/>
</dbReference>
<dbReference type="SMART" id="SM00317">
    <property type="entry name" value="SET"/>
    <property type="match status" value="1"/>
</dbReference>
<dbReference type="PANTHER" id="PTHR47643:SF2">
    <property type="entry name" value="TPR DOMAIN PROTEIN (AFU_ORTHOLOGUE AFUA_5G12710)"/>
    <property type="match status" value="1"/>
</dbReference>